<dbReference type="InterPro" id="IPR019819">
    <property type="entry name" value="Carboxylesterase_B_CS"/>
</dbReference>
<dbReference type="PANTHER" id="PTHR11559">
    <property type="entry name" value="CARBOXYLESTERASE"/>
    <property type="match status" value="1"/>
</dbReference>
<dbReference type="InterPro" id="IPR002018">
    <property type="entry name" value="CarbesteraseB"/>
</dbReference>
<dbReference type="Proteomes" id="UP000266188">
    <property type="component" value="Unassembled WGS sequence"/>
</dbReference>
<evidence type="ECO:0000259" key="4">
    <source>
        <dbReference type="Pfam" id="PF00135"/>
    </source>
</evidence>
<dbReference type="InterPro" id="IPR050309">
    <property type="entry name" value="Type-B_Carboxylest/Lipase"/>
</dbReference>
<reference evidence="6" key="1">
    <citation type="submission" date="2017-02" db="EMBL/GenBank/DDBJ databases">
        <authorList>
            <person name="Tafer H."/>
            <person name="Lopandic K."/>
        </authorList>
    </citation>
    <scope>NUCLEOTIDE SEQUENCE [LARGE SCALE GENOMIC DNA]</scope>
    <source>
        <strain evidence="6">CBS 366.77</strain>
    </source>
</reference>
<comment type="caution">
    <text evidence="5">The sequence shown here is derived from an EMBL/GenBank/DDBJ whole genome shotgun (WGS) entry which is preliminary data.</text>
</comment>
<evidence type="ECO:0000256" key="3">
    <source>
        <dbReference type="RuleBase" id="RU361235"/>
    </source>
</evidence>
<evidence type="ECO:0000256" key="1">
    <source>
        <dbReference type="ARBA" id="ARBA00005964"/>
    </source>
</evidence>
<keyword evidence="2 3" id="KW-0378">Hydrolase</keyword>
<dbReference type="Pfam" id="PF00135">
    <property type="entry name" value="COesterase"/>
    <property type="match status" value="1"/>
</dbReference>
<feature type="chain" id="PRO_5017102642" description="Carboxylic ester hydrolase" evidence="3">
    <location>
        <begin position="22"/>
        <end position="553"/>
    </location>
</feature>
<evidence type="ECO:0000313" key="5">
    <source>
        <dbReference type="EMBL" id="RJE26721.1"/>
    </source>
</evidence>
<name>A0A3A3ABF9_9EURO</name>
<proteinExistence type="inferred from homology"/>
<sequence length="553" mass="60729">MLIQKNAAKLLLLSIPSACLGSSLPIVDLGYELHQAISFNESQGVYNFSNIRYAAPPIGDLRFRAPIPPEQNRSTVQKGDVGRICPQAEPVWETAIAPNFILNYLEGKEFNGSADISSYPYEPKKQDPRATEDCLFLDVVVPKIIFDKASDEKPKLAPVLVWIYGGAFTLGEKSNSDASGLIKRSFDDDGEGIVYVSLNYRLGAFGWLSGYSLTANGTANAGLHDQRLGLDWVYKYIHLFGGDPERVTVMGESAGGGSIMHQVTAYGGKRGPVPFQQAIIQSPGWFPVTSVDQQEDILQEFLGILNVNSVDEARQLPTEKLIAANSYQVAKTQLYGTFTYGPVVDGTFVPEMPGKLLSQGDFDHNLKLMVGHNANEGLVFTPPTSLNGSTYKATIKGYFPDMAPNVADYVTDVLYPPIYNGSYGYKDSVGRMSLSIADVVFQCNTDYFNQAFNGESYSYKFSIPPALHGMDVSYTFFHGGGPSMSVLNTTVARAIQDYITSFTQTGTPKSDLGPVFEKYGDDSRMLNFGLSNITMTKDLTDNVRCKFWQQVPY</sequence>
<evidence type="ECO:0000313" key="6">
    <source>
        <dbReference type="Proteomes" id="UP000266188"/>
    </source>
</evidence>
<protein>
    <recommendedName>
        <fullName evidence="3">Carboxylic ester hydrolase</fullName>
        <ecNumber evidence="3">3.1.1.-</ecNumber>
    </recommendedName>
</protein>
<feature type="signal peptide" evidence="3">
    <location>
        <begin position="1"/>
        <end position="21"/>
    </location>
</feature>
<dbReference type="AlphaFoldDB" id="A0A3A3ABF9"/>
<dbReference type="InterPro" id="IPR029058">
    <property type="entry name" value="AB_hydrolase_fold"/>
</dbReference>
<feature type="domain" description="Carboxylesterase type B" evidence="4">
    <location>
        <begin position="41"/>
        <end position="548"/>
    </location>
</feature>
<dbReference type="PROSITE" id="PS00122">
    <property type="entry name" value="CARBOXYLESTERASE_B_1"/>
    <property type="match status" value="1"/>
</dbReference>
<dbReference type="EMBL" id="MVGC01000016">
    <property type="protein sequence ID" value="RJE26721.1"/>
    <property type="molecule type" value="Genomic_DNA"/>
</dbReference>
<dbReference type="STRING" id="2070753.A0A3A3ABF9"/>
<gene>
    <name evidence="5" type="ORF">PHISCL_00952</name>
</gene>
<keyword evidence="3" id="KW-0732">Signal</keyword>
<accession>A0A3A3ABF9</accession>
<keyword evidence="6" id="KW-1185">Reference proteome</keyword>
<dbReference type="SUPFAM" id="SSF53474">
    <property type="entry name" value="alpha/beta-Hydrolases"/>
    <property type="match status" value="1"/>
</dbReference>
<dbReference type="PROSITE" id="PS00941">
    <property type="entry name" value="CARBOXYLESTERASE_B_2"/>
    <property type="match status" value="1"/>
</dbReference>
<evidence type="ECO:0000256" key="2">
    <source>
        <dbReference type="ARBA" id="ARBA00022801"/>
    </source>
</evidence>
<dbReference type="InterPro" id="IPR019826">
    <property type="entry name" value="Carboxylesterase_B_AS"/>
</dbReference>
<organism evidence="5 6">
    <name type="scientific">Aspergillus sclerotialis</name>
    <dbReference type="NCBI Taxonomy" id="2070753"/>
    <lineage>
        <taxon>Eukaryota</taxon>
        <taxon>Fungi</taxon>
        <taxon>Dikarya</taxon>
        <taxon>Ascomycota</taxon>
        <taxon>Pezizomycotina</taxon>
        <taxon>Eurotiomycetes</taxon>
        <taxon>Eurotiomycetidae</taxon>
        <taxon>Eurotiales</taxon>
        <taxon>Aspergillaceae</taxon>
        <taxon>Aspergillus</taxon>
        <taxon>Aspergillus subgen. Polypaecilum</taxon>
    </lineage>
</organism>
<dbReference type="GO" id="GO:0016787">
    <property type="term" value="F:hydrolase activity"/>
    <property type="evidence" value="ECO:0007669"/>
    <property type="project" value="UniProtKB-KW"/>
</dbReference>
<dbReference type="OrthoDB" id="408631at2759"/>
<dbReference type="EC" id="3.1.1.-" evidence="3"/>
<comment type="similarity">
    <text evidence="1 3">Belongs to the type-B carboxylesterase/lipase family.</text>
</comment>
<dbReference type="Gene3D" id="3.40.50.1820">
    <property type="entry name" value="alpha/beta hydrolase"/>
    <property type="match status" value="1"/>
</dbReference>